<accession>A0A3B0YKK7</accession>
<dbReference type="EMBL" id="UOFK01000085">
    <property type="protein sequence ID" value="VAW76077.1"/>
    <property type="molecule type" value="Genomic_DNA"/>
</dbReference>
<keyword evidence="1" id="KW-0812">Transmembrane</keyword>
<proteinExistence type="predicted"/>
<gene>
    <name evidence="2" type="ORF">MNBD_GAMMA13-1561</name>
</gene>
<evidence type="ECO:0000256" key="1">
    <source>
        <dbReference type="SAM" id="Phobius"/>
    </source>
</evidence>
<feature type="transmembrane region" description="Helical" evidence="1">
    <location>
        <begin position="12"/>
        <end position="33"/>
    </location>
</feature>
<reference evidence="2" key="1">
    <citation type="submission" date="2018-06" db="EMBL/GenBank/DDBJ databases">
        <authorList>
            <person name="Zhirakovskaya E."/>
        </authorList>
    </citation>
    <scope>NUCLEOTIDE SEQUENCE</scope>
</reference>
<evidence type="ECO:0000313" key="2">
    <source>
        <dbReference type="EMBL" id="VAW76077.1"/>
    </source>
</evidence>
<keyword evidence="1" id="KW-1133">Transmembrane helix</keyword>
<sequence>MEKLFVMPYEKLSVSILALLTLKLSMIFFWLAYTTVINGP</sequence>
<protein>
    <submittedName>
        <fullName evidence="2">Uncharacterized protein</fullName>
    </submittedName>
</protein>
<name>A0A3B0YKK7_9ZZZZ</name>
<dbReference type="AlphaFoldDB" id="A0A3B0YKK7"/>
<keyword evidence="1" id="KW-0472">Membrane</keyword>
<organism evidence="2">
    <name type="scientific">hydrothermal vent metagenome</name>
    <dbReference type="NCBI Taxonomy" id="652676"/>
    <lineage>
        <taxon>unclassified sequences</taxon>
        <taxon>metagenomes</taxon>
        <taxon>ecological metagenomes</taxon>
    </lineage>
</organism>